<dbReference type="InterPro" id="IPR031168">
    <property type="entry name" value="G_TrmE"/>
</dbReference>
<dbReference type="RefSeq" id="WP_102712663.1">
    <property type="nucleotide sequence ID" value="NZ_PJKA01000006.1"/>
</dbReference>
<dbReference type="Pfam" id="PF12631">
    <property type="entry name" value="MnmE_helical"/>
    <property type="match status" value="1"/>
</dbReference>
<feature type="binding site" evidence="6">
    <location>
        <position position="449"/>
    </location>
    <ligand>
        <name>(6S)-5-formyl-5,6,7,8-tetrahydrofolate</name>
        <dbReference type="ChEBI" id="CHEBI:57457"/>
    </ligand>
</feature>
<dbReference type="InterPro" id="IPR027417">
    <property type="entry name" value="P-loop_NTPase"/>
</dbReference>
<keyword evidence="2 6" id="KW-0819">tRNA processing</keyword>
<evidence type="ECO:0000256" key="1">
    <source>
        <dbReference type="ARBA" id="ARBA00011043"/>
    </source>
</evidence>
<feature type="binding site" evidence="6">
    <location>
        <position position="85"/>
    </location>
    <ligand>
        <name>(6S)-5-formyl-5,6,7,8-tetrahydrofolate</name>
        <dbReference type="ChEBI" id="CHEBI:57457"/>
    </ligand>
</feature>
<gene>
    <name evidence="6" type="primary">mnmE</name>
    <name evidence="6" type="synonym">trmE</name>
    <name evidence="9" type="ORF">CXU22_03660</name>
</gene>
<keyword evidence="6" id="KW-0378">Hydrolase</keyword>
<protein>
    <recommendedName>
        <fullName evidence="6">tRNA modification GTPase MnmE</fullName>
        <ecNumber evidence="6">3.6.-.-</ecNumber>
    </recommendedName>
</protein>
<feature type="binding site" evidence="6">
    <location>
        <position position="230"/>
    </location>
    <ligand>
        <name>K(+)</name>
        <dbReference type="ChEBI" id="CHEBI:29103"/>
    </ligand>
</feature>
<keyword evidence="5 6" id="KW-0342">GTP-binding</keyword>
<dbReference type="CDD" id="cd04164">
    <property type="entry name" value="trmE"/>
    <property type="match status" value="1"/>
</dbReference>
<evidence type="ECO:0000313" key="9">
    <source>
        <dbReference type="EMBL" id="PNC18902.1"/>
    </source>
</evidence>
<dbReference type="Pfam" id="PF10396">
    <property type="entry name" value="TrmE_N"/>
    <property type="match status" value="1"/>
</dbReference>
<dbReference type="OrthoDB" id="9805918at2"/>
<dbReference type="InterPro" id="IPR006073">
    <property type="entry name" value="GTP-bd"/>
</dbReference>
<dbReference type="GO" id="GO:0030488">
    <property type="term" value="P:tRNA methylation"/>
    <property type="evidence" value="ECO:0007669"/>
    <property type="project" value="TreeGrafter"/>
</dbReference>
<dbReference type="HAMAP" id="MF_00379">
    <property type="entry name" value="GTPase_MnmE"/>
    <property type="match status" value="1"/>
</dbReference>
<dbReference type="SUPFAM" id="SSF52540">
    <property type="entry name" value="P-loop containing nucleoside triphosphate hydrolases"/>
    <property type="match status" value="1"/>
</dbReference>
<dbReference type="InterPro" id="IPR005225">
    <property type="entry name" value="Small_GTP-bd"/>
</dbReference>
<evidence type="ECO:0000256" key="6">
    <source>
        <dbReference type="HAMAP-Rule" id="MF_00379"/>
    </source>
</evidence>
<dbReference type="PANTHER" id="PTHR42714">
    <property type="entry name" value="TRNA MODIFICATION GTPASE GTPBP3"/>
    <property type="match status" value="1"/>
</dbReference>
<evidence type="ECO:0000256" key="5">
    <source>
        <dbReference type="ARBA" id="ARBA00023134"/>
    </source>
</evidence>
<keyword evidence="3 6" id="KW-0547">Nucleotide-binding</keyword>
<dbReference type="GO" id="GO:0003924">
    <property type="term" value="F:GTPase activity"/>
    <property type="evidence" value="ECO:0007669"/>
    <property type="project" value="UniProtKB-UniRule"/>
</dbReference>
<evidence type="ECO:0000256" key="3">
    <source>
        <dbReference type="ARBA" id="ARBA00022741"/>
    </source>
</evidence>
<dbReference type="CDD" id="cd14858">
    <property type="entry name" value="TrmE_N"/>
    <property type="match status" value="1"/>
</dbReference>
<dbReference type="PROSITE" id="PS51709">
    <property type="entry name" value="G_TRME"/>
    <property type="match status" value="1"/>
</dbReference>
<dbReference type="NCBIfam" id="NF003661">
    <property type="entry name" value="PRK05291.1-3"/>
    <property type="match status" value="1"/>
</dbReference>
<dbReference type="GO" id="GO:0005737">
    <property type="term" value="C:cytoplasm"/>
    <property type="evidence" value="ECO:0007669"/>
    <property type="project" value="UniProtKB-SubCell"/>
</dbReference>
<dbReference type="InterPro" id="IPR018948">
    <property type="entry name" value="GTP-bd_TrmE_N"/>
</dbReference>
<dbReference type="InterPro" id="IPR027368">
    <property type="entry name" value="MnmE_dom2"/>
</dbReference>
<dbReference type="NCBIfam" id="TIGR00450">
    <property type="entry name" value="mnmE_trmE_thdF"/>
    <property type="match status" value="1"/>
</dbReference>
<reference evidence="9 10" key="1">
    <citation type="journal article" date="2017" name="BMC Genomics">
        <title>Genome sequencing of 39 Akkermansia muciniphila isolates reveals its population structure, genomic and functional diverisity, and global distribution in mammalian gut microbiotas.</title>
        <authorList>
            <person name="Guo X."/>
            <person name="Li S."/>
            <person name="Zhang J."/>
            <person name="Wu F."/>
            <person name="Li X."/>
            <person name="Wu D."/>
            <person name="Zhang M."/>
            <person name="Ou Z."/>
            <person name="Jie Z."/>
            <person name="Yan Q."/>
            <person name="Li P."/>
            <person name="Yi J."/>
            <person name="Peng Y."/>
        </authorList>
    </citation>
    <scope>NUCLEOTIDE SEQUENCE [LARGE SCALE GENOMIC DNA]</scope>
    <source>
        <strain evidence="9 10">GP24</strain>
    </source>
</reference>
<evidence type="ECO:0000256" key="7">
    <source>
        <dbReference type="RuleBase" id="RU003313"/>
    </source>
</evidence>
<evidence type="ECO:0000259" key="8">
    <source>
        <dbReference type="PROSITE" id="PS51709"/>
    </source>
</evidence>
<keyword evidence="4 6" id="KW-0630">Potassium</keyword>
<dbReference type="GO" id="GO:0046872">
    <property type="term" value="F:metal ion binding"/>
    <property type="evidence" value="ECO:0007669"/>
    <property type="project" value="UniProtKB-KW"/>
</dbReference>
<dbReference type="AlphaFoldDB" id="A0A2N8HF42"/>
<keyword evidence="6" id="KW-0963">Cytoplasm</keyword>
<comment type="subcellular location">
    <subcellularLocation>
        <location evidence="6">Cytoplasm</location>
    </subcellularLocation>
</comment>
<dbReference type="PANTHER" id="PTHR42714:SF2">
    <property type="entry name" value="TRNA MODIFICATION GTPASE GTPBP3, MITOCHONDRIAL"/>
    <property type="match status" value="1"/>
</dbReference>
<feature type="binding site" evidence="6">
    <location>
        <begin position="249"/>
        <end position="255"/>
    </location>
    <ligand>
        <name>GTP</name>
        <dbReference type="ChEBI" id="CHEBI:37565"/>
    </ligand>
</feature>
<feature type="binding site" evidence="6">
    <location>
        <position position="124"/>
    </location>
    <ligand>
        <name>(6S)-5-formyl-5,6,7,8-tetrahydrofolate</name>
        <dbReference type="ChEBI" id="CHEBI:57457"/>
    </ligand>
</feature>
<dbReference type="Gene3D" id="3.40.50.300">
    <property type="entry name" value="P-loop containing nucleotide triphosphate hydrolases"/>
    <property type="match status" value="1"/>
</dbReference>
<dbReference type="GO" id="GO:0005525">
    <property type="term" value="F:GTP binding"/>
    <property type="evidence" value="ECO:0007669"/>
    <property type="project" value="UniProtKB-UniRule"/>
</dbReference>
<dbReference type="SUPFAM" id="SSF116878">
    <property type="entry name" value="TrmE connector domain"/>
    <property type="match status" value="1"/>
</dbReference>
<feature type="binding site" evidence="6">
    <location>
        <position position="234"/>
    </location>
    <ligand>
        <name>Mg(2+)</name>
        <dbReference type="ChEBI" id="CHEBI:18420"/>
    </ligand>
</feature>
<dbReference type="InterPro" id="IPR025867">
    <property type="entry name" value="MnmE_helical"/>
</dbReference>
<feature type="domain" description="TrmE-type G" evidence="8">
    <location>
        <begin position="220"/>
        <end position="369"/>
    </location>
</feature>
<keyword evidence="6" id="KW-0460">Magnesium</keyword>
<evidence type="ECO:0000256" key="2">
    <source>
        <dbReference type="ARBA" id="ARBA00022694"/>
    </source>
</evidence>
<feature type="binding site" evidence="6">
    <location>
        <position position="249"/>
    </location>
    <ligand>
        <name>K(+)</name>
        <dbReference type="ChEBI" id="CHEBI:29103"/>
    </ligand>
</feature>
<dbReference type="EC" id="3.6.-.-" evidence="6"/>
<evidence type="ECO:0000256" key="4">
    <source>
        <dbReference type="ARBA" id="ARBA00022958"/>
    </source>
</evidence>
<name>A0A2N8HF42_9BACT</name>
<feature type="binding site" evidence="6">
    <location>
        <position position="24"/>
    </location>
    <ligand>
        <name>(6S)-5-formyl-5,6,7,8-tetrahydrofolate</name>
        <dbReference type="ChEBI" id="CHEBI:57457"/>
    </ligand>
</feature>
<dbReference type="Pfam" id="PF01926">
    <property type="entry name" value="MMR_HSR1"/>
    <property type="match status" value="1"/>
</dbReference>
<dbReference type="EMBL" id="PJKA01000006">
    <property type="protein sequence ID" value="PNC18902.1"/>
    <property type="molecule type" value="Genomic_DNA"/>
</dbReference>
<accession>A0A2N8HF42</accession>
<organism evidence="9 10">
    <name type="scientific">Akkermansia muciniphila</name>
    <dbReference type="NCBI Taxonomy" id="239935"/>
    <lineage>
        <taxon>Bacteria</taxon>
        <taxon>Pseudomonadati</taxon>
        <taxon>Verrucomicrobiota</taxon>
        <taxon>Verrucomicrobiia</taxon>
        <taxon>Verrucomicrobiales</taxon>
        <taxon>Akkermansiaceae</taxon>
        <taxon>Akkermansia</taxon>
    </lineage>
</organism>
<comment type="similarity">
    <text evidence="1 6 7">Belongs to the TRAFAC class TrmE-Era-EngA-EngB-Septin-like GTPase superfamily. TrmE GTPase family.</text>
</comment>
<feature type="binding site" evidence="6">
    <location>
        <position position="254"/>
    </location>
    <ligand>
        <name>K(+)</name>
        <dbReference type="ChEBI" id="CHEBI:29103"/>
    </ligand>
</feature>
<dbReference type="Gene3D" id="1.20.120.430">
    <property type="entry name" value="tRNA modification GTPase MnmE domain 2"/>
    <property type="match status" value="1"/>
</dbReference>
<comment type="subunit">
    <text evidence="6">Homodimer. Heterotetramer of two MnmE and two MnmG subunits.</text>
</comment>
<evidence type="ECO:0000313" key="10">
    <source>
        <dbReference type="Proteomes" id="UP000236000"/>
    </source>
</evidence>
<comment type="caution">
    <text evidence="6">Lacks conserved residue(s) required for the propagation of feature annotation.</text>
</comment>
<feature type="binding site" evidence="6">
    <location>
        <position position="255"/>
    </location>
    <ligand>
        <name>Mg(2+)</name>
        <dbReference type="ChEBI" id="CHEBI:18420"/>
    </ligand>
</feature>
<dbReference type="Proteomes" id="UP000236000">
    <property type="component" value="Unassembled WGS sequence"/>
</dbReference>
<comment type="cofactor">
    <cofactor evidence="6">
        <name>K(+)</name>
        <dbReference type="ChEBI" id="CHEBI:29103"/>
    </cofactor>
    <text evidence="6">Binds 1 potassium ion per subunit.</text>
</comment>
<feature type="binding site" evidence="6">
    <location>
        <begin position="230"/>
        <end position="235"/>
    </location>
    <ligand>
        <name>GTP</name>
        <dbReference type="ChEBI" id="CHEBI:37565"/>
    </ligand>
</feature>
<feature type="binding site" evidence="6">
    <location>
        <position position="251"/>
    </location>
    <ligand>
        <name>K(+)</name>
        <dbReference type="ChEBI" id="CHEBI:29103"/>
    </ligand>
</feature>
<comment type="function">
    <text evidence="6">Exhibits a very high intrinsic GTPase hydrolysis rate. Involved in the addition of a carboxymethylaminomethyl (cmnm) group at the wobble position (U34) of certain tRNAs, forming tRNA-cmnm(5)s(2)U34.</text>
</comment>
<proteinExistence type="inferred from homology"/>
<comment type="caution">
    <text evidence="9">The sequence shown here is derived from an EMBL/GenBank/DDBJ whole genome shotgun (WGS) entry which is preliminary data.</text>
</comment>
<dbReference type="InterPro" id="IPR004520">
    <property type="entry name" value="GTPase_MnmE"/>
</dbReference>
<dbReference type="Gene3D" id="3.30.1360.120">
    <property type="entry name" value="Probable tRNA modification gtpase trme, domain 1"/>
    <property type="match status" value="1"/>
</dbReference>
<dbReference type="GO" id="GO:0002098">
    <property type="term" value="P:tRNA wobble uridine modification"/>
    <property type="evidence" value="ECO:0007669"/>
    <property type="project" value="TreeGrafter"/>
</dbReference>
<dbReference type="InterPro" id="IPR027266">
    <property type="entry name" value="TrmE/GcvT-like"/>
</dbReference>
<sequence>MIDPERTIAAQATAAGQGAIAVIRMSGPGCMAILKQCTPAAFTERLQPRRATLARILDAERTAIDQALITWFPAPASYTGEDTVEISCHGGMLVTDRLLKRLYQCGASPAEPGEFTKRAFLNGRMDLTQAEAVMDVISAGSDLALKAAQSQLDGGIGSQVDELKDSLVHVLAHIEAYIDFPDEDISPDTASGLLERLRSMEEKLSGLLRTAEGGRLLREGIRTAIAGPPNVGKSSLLNTLLGYDRAIVSNIAGTTRDTVEESIQLAGLALRLIDTAGVRESSDVIEQAGIMRTNRALESADLVLEVTDASAPRTEAFPTAAGTAPRLLILNKCDLGIHPDWEAVPGIRFSCATGEGRKELEEAIVRAFASSLPGETGSSLVAINARHQHELGLCLEHVRMASESISRQESPEFTALELREALTHLGEITGAVDTEDVLGAIFSSFCLGK</sequence>
<dbReference type="NCBIfam" id="TIGR00231">
    <property type="entry name" value="small_GTP"/>
    <property type="match status" value="1"/>
</dbReference>
<feature type="binding site" evidence="6">
    <location>
        <begin position="274"/>
        <end position="277"/>
    </location>
    <ligand>
        <name>GTP</name>
        <dbReference type="ChEBI" id="CHEBI:37565"/>
    </ligand>
</feature>
<keyword evidence="6" id="KW-0479">Metal-binding</keyword>